<feature type="region of interest" description="Disordered" evidence="2">
    <location>
        <begin position="46"/>
        <end position="67"/>
    </location>
</feature>
<dbReference type="Proteomes" id="UP000515908">
    <property type="component" value="Chromosome 01"/>
</dbReference>
<evidence type="ECO:0000259" key="3">
    <source>
        <dbReference type="Pfam" id="PF00710"/>
    </source>
</evidence>
<dbReference type="Gene3D" id="3.40.50.40">
    <property type="match status" value="1"/>
</dbReference>
<dbReference type="PANTHER" id="PTHR11707">
    <property type="entry name" value="L-ASPARAGINASE"/>
    <property type="match status" value="1"/>
</dbReference>
<evidence type="ECO:0000313" key="7">
    <source>
        <dbReference type="Proteomes" id="UP000515908"/>
    </source>
</evidence>
<dbReference type="InterPro" id="IPR040919">
    <property type="entry name" value="Asparaginase_C"/>
</dbReference>
<feature type="domain" description="Asparaginase/glutaminase C-terminal" evidence="4">
    <location>
        <begin position="286"/>
        <end position="399"/>
    </location>
</feature>
<dbReference type="EC" id="3.5.1.1" evidence="1"/>
<reference evidence="6 7" key="2">
    <citation type="submission" date="2020-08" db="EMBL/GenBank/DDBJ databases">
        <authorList>
            <person name="Newling K."/>
            <person name="Davey J."/>
            <person name="Forrester S."/>
        </authorList>
    </citation>
    <scope>NUCLEOTIDE SEQUENCE [LARGE SCALE GENOMIC DNA]</scope>
    <source>
        <strain evidence="6">Crithidia deanei Carvalho</strain>
        <strain evidence="7">Crithidia deanei Carvalho (ATCC PRA-265)</strain>
    </source>
</reference>
<dbReference type="PANTHER" id="PTHR11707:SF28">
    <property type="entry name" value="60 KDA LYSOPHOSPHOLIPASE"/>
    <property type="match status" value="1"/>
</dbReference>
<dbReference type="EMBL" id="KC503298">
    <property type="protein sequence ID" value="AGT02464.1"/>
    <property type="molecule type" value="Genomic_DNA"/>
</dbReference>
<dbReference type="AlphaFoldDB" id="S9VF15"/>
<dbReference type="SUPFAM" id="SSF53774">
    <property type="entry name" value="Glutaminase/Asparaginase"/>
    <property type="match status" value="1"/>
</dbReference>
<dbReference type="GO" id="GO:0009066">
    <property type="term" value="P:aspartate family amino acid metabolic process"/>
    <property type="evidence" value="ECO:0007669"/>
    <property type="project" value="UniProtKB-ARBA"/>
</dbReference>
<reference evidence="5" key="1">
    <citation type="submission" date="2013-01" db="EMBL/GenBank/DDBJ databases">
        <title>Genomic Cooperation Between Trypanosomatids and Their Bacterial Endosymbionts in the Synthesis of Essential Amino Acids Heavily Influenced by Multiple Lateral Gene Transfer Events.</title>
        <authorList>
            <person name="Alves J.M.P."/>
            <person name="Klein C."/>
            <person name="Maia da Silva F."/>
            <person name="Costa Martins A.G."/>
            <person name="Serrano M.G."/>
            <person name="Buck G.A."/>
            <person name="Vasconcelos A.T.R."/>
            <person name="France-Sagot M."/>
            <person name="Teixeira M.M.G."/>
            <person name="Motta M.C.M."/>
            <person name="Camargo E.P."/>
        </authorList>
    </citation>
    <scope>NUCLEOTIDE SEQUENCE</scope>
</reference>
<dbReference type="GO" id="GO:0004067">
    <property type="term" value="F:asparaginase activity"/>
    <property type="evidence" value="ECO:0007669"/>
    <property type="project" value="UniProtKB-UniRule"/>
</dbReference>
<dbReference type="Gene3D" id="3.40.50.1170">
    <property type="entry name" value="L-asparaginase, N-terminal domain"/>
    <property type="match status" value="1"/>
</dbReference>
<dbReference type="Pfam" id="PF17763">
    <property type="entry name" value="Asparaginase_C"/>
    <property type="match status" value="1"/>
</dbReference>
<dbReference type="PROSITE" id="PS51732">
    <property type="entry name" value="ASN_GLN_ASE_3"/>
    <property type="match status" value="1"/>
</dbReference>
<dbReference type="Pfam" id="PF00710">
    <property type="entry name" value="Asparaginase"/>
    <property type="match status" value="1"/>
</dbReference>
<dbReference type="InterPro" id="IPR006034">
    <property type="entry name" value="Asparaginase/glutaminase-like"/>
</dbReference>
<dbReference type="PIRSF" id="PIRSF500176">
    <property type="entry name" value="L_ASNase"/>
    <property type="match status" value="1"/>
</dbReference>
<dbReference type="PIRSF" id="PIRSF001220">
    <property type="entry name" value="L-ASNase_gatD"/>
    <property type="match status" value="1"/>
</dbReference>
<keyword evidence="5" id="KW-0378">Hydrolase</keyword>
<feature type="domain" description="L-asparaginase N-terminal" evidence="3">
    <location>
        <begin position="122"/>
        <end position="257"/>
    </location>
</feature>
<dbReference type="VEuPathDB" id="TriTrypDB:ADEAN_000044200"/>
<dbReference type="EMBL" id="LR877145">
    <property type="protein sequence ID" value="CAD2213006.1"/>
    <property type="molecule type" value="Genomic_DNA"/>
</dbReference>
<dbReference type="InterPro" id="IPR037152">
    <property type="entry name" value="L-asparaginase_N_sf"/>
</dbReference>
<keyword evidence="7" id="KW-1185">Reference proteome</keyword>
<evidence type="ECO:0000256" key="2">
    <source>
        <dbReference type="SAM" id="MobiDB-lite"/>
    </source>
</evidence>
<dbReference type="InterPro" id="IPR036152">
    <property type="entry name" value="Asp/glu_Ase-like_sf"/>
</dbReference>
<evidence type="ECO:0000256" key="1">
    <source>
        <dbReference type="ARBA" id="ARBA00012920"/>
    </source>
</evidence>
<evidence type="ECO:0000313" key="6">
    <source>
        <dbReference type="EMBL" id="CAD2213006.1"/>
    </source>
</evidence>
<dbReference type="InterPro" id="IPR027473">
    <property type="entry name" value="L-asparaginase_C"/>
</dbReference>
<dbReference type="OrthoDB" id="427002at2759"/>
<proteinExistence type="predicted"/>
<gene>
    <name evidence="6" type="ORF">ADEAN_000044200</name>
</gene>
<accession>S9VF15</accession>
<sequence>MLKLINYSYNRHPSTIVASEDQSTTGGKILLINTRSYYSALMEREEEEKDEEHLRQAATHPAVPPDTTIAPKSVHAASVNTDHCAPNDTACLSEVERRRSFFVEMLQKNDDLHKEGVPPYDVAQVPKLTLSADQGVEEWIVLAELIEKHYFDYDGFVVQNGSDGMVFTATALSFMLENLGKPVIFTGSLIPATRIYTDMKRNTILSLMLAACRQLSEVCILFDDKLYRANRTIKVSRASLRPYDSPHFPPLARMSGSLKLWGPLLRPQPHGRLQVMRHMHTKILCLQIGPYVPIEVLVSCIQHSTARALIVACYGSGNAPSRDGFMKQIMDKAAEKKMLVVVTSQNQYGKVNLSTYELGRKMLQAGAISAAEMTPQTTYVKLKYLFGLGLSNAEVRAAMESDLRGELFIANSKL</sequence>
<dbReference type="InterPro" id="IPR027474">
    <property type="entry name" value="L-asparaginase_N"/>
</dbReference>
<name>S9VF15_9TRYP</name>
<protein>
    <recommendedName>
        <fullName evidence="1">asparaginase</fullName>
        <ecNumber evidence="1">3.5.1.1</ecNumber>
    </recommendedName>
</protein>
<evidence type="ECO:0000259" key="4">
    <source>
        <dbReference type="Pfam" id="PF17763"/>
    </source>
</evidence>
<organism evidence="5">
    <name type="scientific">Angomonas deanei</name>
    <dbReference type="NCBI Taxonomy" id="59799"/>
    <lineage>
        <taxon>Eukaryota</taxon>
        <taxon>Discoba</taxon>
        <taxon>Euglenozoa</taxon>
        <taxon>Kinetoplastea</taxon>
        <taxon>Metakinetoplastina</taxon>
        <taxon>Trypanosomatida</taxon>
        <taxon>Trypanosomatidae</taxon>
        <taxon>Strigomonadinae</taxon>
        <taxon>Angomonas</taxon>
    </lineage>
</organism>
<dbReference type="SMART" id="SM00870">
    <property type="entry name" value="Asparaginase"/>
    <property type="match status" value="1"/>
</dbReference>
<evidence type="ECO:0000313" key="5">
    <source>
        <dbReference type="EMBL" id="AGT02464.1"/>
    </source>
</evidence>